<keyword evidence="10" id="KW-1185">Reference proteome</keyword>
<feature type="transmembrane region" description="Helical" evidence="8">
    <location>
        <begin position="251"/>
        <end position="269"/>
    </location>
</feature>
<dbReference type="EMBL" id="CM000639">
    <property type="protein sequence ID" value="EED95051.1"/>
    <property type="molecule type" value="Genomic_DNA"/>
</dbReference>
<dbReference type="InterPro" id="IPR018227">
    <property type="entry name" value="Amino_acid_transport_2"/>
</dbReference>
<keyword evidence="2" id="KW-0813">Transport</keyword>
<dbReference type="GO" id="GO:0005886">
    <property type="term" value="C:plasma membrane"/>
    <property type="evidence" value="ECO:0007669"/>
    <property type="project" value="UniProtKB-SubCell"/>
</dbReference>
<feature type="transmembrane region" description="Helical" evidence="8">
    <location>
        <begin position="45"/>
        <end position="65"/>
    </location>
</feature>
<accession>B8BT84</accession>
<evidence type="ECO:0000256" key="4">
    <source>
        <dbReference type="ARBA" id="ARBA00022519"/>
    </source>
</evidence>
<feature type="transmembrane region" description="Helical" evidence="8">
    <location>
        <begin position="212"/>
        <end position="230"/>
    </location>
</feature>
<evidence type="ECO:0000256" key="2">
    <source>
        <dbReference type="ARBA" id="ARBA00022448"/>
    </source>
</evidence>
<dbReference type="HOGENOM" id="CLU_038102_1_1_1"/>
<keyword evidence="3" id="KW-1003">Cell membrane</keyword>
<evidence type="ECO:0000313" key="9">
    <source>
        <dbReference type="EMBL" id="EED95051.1"/>
    </source>
</evidence>
<evidence type="ECO:0000256" key="8">
    <source>
        <dbReference type="SAM" id="Phobius"/>
    </source>
</evidence>
<dbReference type="Pfam" id="PF03222">
    <property type="entry name" value="Trp_Tyr_perm"/>
    <property type="match status" value="1"/>
</dbReference>
<feature type="transmembrane region" description="Helical" evidence="8">
    <location>
        <begin position="117"/>
        <end position="138"/>
    </location>
</feature>
<feature type="transmembrane region" description="Helical" evidence="8">
    <location>
        <begin position="77"/>
        <end position="97"/>
    </location>
</feature>
<feature type="transmembrane region" description="Helical" evidence="8">
    <location>
        <begin position="275"/>
        <end position="297"/>
    </location>
</feature>
<organism evidence="9 10">
    <name type="scientific">Thalassiosira pseudonana</name>
    <name type="common">Marine diatom</name>
    <name type="synonym">Cyclotella nana</name>
    <dbReference type="NCBI Taxonomy" id="35128"/>
    <lineage>
        <taxon>Eukaryota</taxon>
        <taxon>Sar</taxon>
        <taxon>Stramenopiles</taxon>
        <taxon>Ochrophyta</taxon>
        <taxon>Bacillariophyta</taxon>
        <taxon>Coscinodiscophyceae</taxon>
        <taxon>Thalassiosirophycidae</taxon>
        <taxon>Thalassiosirales</taxon>
        <taxon>Thalassiosiraceae</taxon>
        <taxon>Thalassiosira</taxon>
    </lineage>
</organism>
<gene>
    <name evidence="9" type="ORF">THAPSDRAFT_268147</name>
</gene>
<reference evidence="9 10" key="1">
    <citation type="journal article" date="2004" name="Science">
        <title>The genome of the diatom Thalassiosira pseudonana: ecology, evolution, and metabolism.</title>
        <authorList>
            <person name="Armbrust E.V."/>
            <person name="Berges J.A."/>
            <person name="Bowler C."/>
            <person name="Green B.R."/>
            <person name="Martinez D."/>
            <person name="Putnam N.H."/>
            <person name="Zhou S."/>
            <person name="Allen A.E."/>
            <person name="Apt K.E."/>
            <person name="Bechner M."/>
            <person name="Brzezinski M.A."/>
            <person name="Chaal B.K."/>
            <person name="Chiovitti A."/>
            <person name="Davis A.K."/>
            <person name="Demarest M.S."/>
            <person name="Detter J.C."/>
            <person name="Glavina T."/>
            <person name="Goodstein D."/>
            <person name="Hadi M.Z."/>
            <person name="Hellsten U."/>
            <person name="Hildebrand M."/>
            <person name="Jenkins B.D."/>
            <person name="Jurka J."/>
            <person name="Kapitonov V.V."/>
            <person name="Kroger N."/>
            <person name="Lau W.W."/>
            <person name="Lane T.W."/>
            <person name="Larimer F.W."/>
            <person name="Lippmeier J.C."/>
            <person name="Lucas S."/>
            <person name="Medina M."/>
            <person name="Montsant A."/>
            <person name="Obornik M."/>
            <person name="Parker M.S."/>
            <person name="Palenik B."/>
            <person name="Pazour G.J."/>
            <person name="Richardson P.M."/>
            <person name="Rynearson T.A."/>
            <person name="Saito M.A."/>
            <person name="Schwartz D.C."/>
            <person name="Thamatrakoln K."/>
            <person name="Valentin K."/>
            <person name="Vardi A."/>
            <person name="Wilkerson F.P."/>
            <person name="Rokhsar D.S."/>
        </authorList>
    </citation>
    <scope>NUCLEOTIDE SEQUENCE [LARGE SCALE GENOMIC DNA]</scope>
    <source>
        <strain evidence="9 10">CCMP1335</strain>
    </source>
</reference>
<dbReference type="RefSeq" id="XP_002287608.1">
    <property type="nucleotide sequence ID" value="XM_002287572.1"/>
</dbReference>
<dbReference type="InParanoid" id="B8BT84"/>
<dbReference type="GO" id="GO:0009706">
    <property type="term" value="C:chloroplast inner membrane"/>
    <property type="evidence" value="ECO:0000318"/>
    <property type="project" value="GO_Central"/>
</dbReference>
<dbReference type="PANTHER" id="PTHR32195:SF26">
    <property type="entry name" value="TRYPTOPHAN OR TYROSINE TRANSPORTER PROTEIN"/>
    <property type="match status" value="1"/>
</dbReference>
<dbReference type="Proteomes" id="UP000001449">
    <property type="component" value="Chromosome 2"/>
</dbReference>
<reference evidence="9 10" key="2">
    <citation type="journal article" date="2008" name="Nature">
        <title>The Phaeodactylum genome reveals the evolutionary history of diatom genomes.</title>
        <authorList>
            <person name="Bowler C."/>
            <person name="Allen A.E."/>
            <person name="Badger J.H."/>
            <person name="Grimwood J."/>
            <person name="Jabbari K."/>
            <person name="Kuo A."/>
            <person name="Maheswari U."/>
            <person name="Martens C."/>
            <person name="Maumus F."/>
            <person name="Otillar R.P."/>
            <person name="Rayko E."/>
            <person name="Salamov A."/>
            <person name="Vandepoele K."/>
            <person name="Beszteri B."/>
            <person name="Gruber A."/>
            <person name="Heijde M."/>
            <person name="Katinka M."/>
            <person name="Mock T."/>
            <person name="Valentin K."/>
            <person name="Verret F."/>
            <person name="Berges J.A."/>
            <person name="Brownlee C."/>
            <person name="Cadoret J.P."/>
            <person name="Chiovitti A."/>
            <person name="Choi C.J."/>
            <person name="Coesel S."/>
            <person name="De Martino A."/>
            <person name="Detter J.C."/>
            <person name="Durkin C."/>
            <person name="Falciatore A."/>
            <person name="Fournet J."/>
            <person name="Haruta M."/>
            <person name="Huysman M.J."/>
            <person name="Jenkins B.D."/>
            <person name="Jiroutova K."/>
            <person name="Jorgensen R.E."/>
            <person name="Joubert Y."/>
            <person name="Kaplan A."/>
            <person name="Kroger N."/>
            <person name="Kroth P.G."/>
            <person name="La Roche J."/>
            <person name="Lindquist E."/>
            <person name="Lommer M."/>
            <person name="Martin-Jezequel V."/>
            <person name="Lopez P.J."/>
            <person name="Lucas S."/>
            <person name="Mangogna M."/>
            <person name="McGinnis K."/>
            <person name="Medlin L.K."/>
            <person name="Montsant A."/>
            <person name="Oudot-Le Secq M.P."/>
            <person name="Napoli C."/>
            <person name="Obornik M."/>
            <person name="Parker M.S."/>
            <person name="Petit J.L."/>
            <person name="Porcel B.M."/>
            <person name="Poulsen N."/>
            <person name="Robison M."/>
            <person name="Rychlewski L."/>
            <person name="Rynearson T.A."/>
            <person name="Schmutz J."/>
            <person name="Shapiro H."/>
            <person name="Siaut M."/>
            <person name="Stanley M."/>
            <person name="Sussman M.R."/>
            <person name="Taylor A.R."/>
            <person name="Vardi A."/>
            <person name="von Dassow P."/>
            <person name="Vyverman W."/>
            <person name="Willis A."/>
            <person name="Wyrwicz L.S."/>
            <person name="Rokhsar D.S."/>
            <person name="Weissenbach J."/>
            <person name="Armbrust E.V."/>
            <person name="Green B.R."/>
            <person name="Van de Peer Y."/>
            <person name="Grigoriev I.V."/>
        </authorList>
    </citation>
    <scope>NUCLEOTIDE SEQUENCE [LARGE SCALE GENOMIC DNA]</scope>
    <source>
        <strain evidence="9 10">CCMP1335</strain>
    </source>
</reference>
<dbReference type="GeneID" id="7452145"/>
<protein>
    <submittedName>
        <fullName evidence="9">Amino acid/polyamine transporter</fullName>
    </submittedName>
</protein>
<sequence length="357" mass="38186">MRNVGLMELYASYLGGFGGRVAGVAFLVVSYLVMGVYLSEGGDCFKGLLMMSAAIYATLTAAFLSTASKYGAVQRAMTNYFVPTTLAACAFTIAMALPTADLNALTSLNNQHPEFVLNAFPLLFMSWTYHGVVPRVVYDLEGDKDNITKAIVGGSTAALLIYLAWNAVILGNVLSDSSGEAIAFSSSTTATNPIHLIRNTRLQSAITVVSELAITTSLIGVVLGFVNEFYDAIGAVPSQAYGPKEDNKYRVALLTLIPPAIVSQPPLLTVDNYQIIDYVGAFGASTLFLILPALMTWQNRYGDEARPLSVKPMVPLGKITLSSLYKAAGTLIVEQGLDKLGVFEFVQRSWEGIGGSQ</sequence>
<evidence type="ECO:0000256" key="6">
    <source>
        <dbReference type="ARBA" id="ARBA00022989"/>
    </source>
</evidence>
<keyword evidence="5 8" id="KW-0812">Transmembrane</keyword>
<keyword evidence="4" id="KW-0997">Cell inner membrane</keyword>
<dbReference type="PaxDb" id="35128-Thaps268147"/>
<dbReference type="PANTHER" id="PTHR32195">
    <property type="entry name" value="OS07G0662800 PROTEIN"/>
    <property type="match status" value="1"/>
</dbReference>
<evidence type="ECO:0000256" key="7">
    <source>
        <dbReference type="ARBA" id="ARBA00023136"/>
    </source>
</evidence>
<comment type="subcellular location">
    <subcellularLocation>
        <location evidence="1">Cell inner membrane</location>
        <topology evidence="1">Multi-pass membrane protein</topology>
    </subcellularLocation>
</comment>
<feature type="transmembrane region" description="Helical" evidence="8">
    <location>
        <begin position="150"/>
        <end position="170"/>
    </location>
</feature>
<dbReference type="eggNOG" id="ENOG502QSPD">
    <property type="taxonomic scope" value="Eukaryota"/>
</dbReference>
<evidence type="ECO:0000256" key="5">
    <source>
        <dbReference type="ARBA" id="ARBA00022692"/>
    </source>
</evidence>
<evidence type="ECO:0000256" key="3">
    <source>
        <dbReference type="ARBA" id="ARBA00022475"/>
    </source>
</evidence>
<keyword evidence="6 8" id="KW-1133">Transmembrane helix</keyword>
<evidence type="ECO:0000313" key="10">
    <source>
        <dbReference type="Proteomes" id="UP000001449"/>
    </source>
</evidence>
<dbReference type="GO" id="GO:0003333">
    <property type="term" value="P:amino acid transmembrane transport"/>
    <property type="evidence" value="ECO:0007669"/>
    <property type="project" value="InterPro"/>
</dbReference>
<name>B8BT84_THAPS</name>
<feature type="transmembrane region" description="Helical" evidence="8">
    <location>
        <begin position="21"/>
        <end position="39"/>
    </location>
</feature>
<evidence type="ECO:0000256" key="1">
    <source>
        <dbReference type="ARBA" id="ARBA00004429"/>
    </source>
</evidence>
<dbReference type="STRING" id="35128.B8BT84"/>
<keyword evidence="7 8" id="KW-0472">Membrane</keyword>
<dbReference type="AlphaFoldDB" id="B8BT84"/>
<dbReference type="KEGG" id="tps:THAPSDRAFT_268147"/>
<proteinExistence type="predicted"/>
<dbReference type="OMA" id="AWTERYT"/>